<dbReference type="InterPro" id="IPR036962">
    <property type="entry name" value="Glyco_hydro_3_N_sf"/>
</dbReference>
<dbReference type="OrthoDB" id="9805821at2"/>
<feature type="signal peptide" evidence="7">
    <location>
        <begin position="1"/>
        <end position="18"/>
    </location>
</feature>
<gene>
    <name evidence="9" type="ORF">FB460_1934</name>
</gene>
<dbReference type="PROSITE" id="PS51257">
    <property type="entry name" value="PROKAR_LIPOPROTEIN"/>
    <property type="match status" value="1"/>
</dbReference>
<dbReference type="InterPro" id="IPR050226">
    <property type="entry name" value="NagZ_Beta-hexosaminidase"/>
</dbReference>
<evidence type="ECO:0000256" key="1">
    <source>
        <dbReference type="ARBA" id="ARBA00001231"/>
    </source>
</evidence>
<accession>A0A542ZCR2</accession>
<comment type="similarity">
    <text evidence="2">Belongs to the glycosyl hydrolase 3 family.</text>
</comment>
<evidence type="ECO:0000313" key="9">
    <source>
        <dbReference type="EMBL" id="TQL58081.1"/>
    </source>
</evidence>
<dbReference type="AlphaFoldDB" id="A0A542ZCR2"/>
<comment type="caution">
    <text evidence="9">The sequence shown here is derived from an EMBL/GenBank/DDBJ whole genome shotgun (WGS) entry which is preliminary data.</text>
</comment>
<dbReference type="GO" id="GO:0005975">
    <property type="term" value="P:carbohydrate metabolic process"/>
    <property type="evidence" value="ECO:0007669"/>
    <property type="project" value="InterPro"/>
</dbReference>
<sequence length="395" mass="40882">MKRLIAPLATVSILTLLAACGQAPEDAAPSPEESSSPVASESPSAAPTSTPTPTNACAIDPARISLEEKVGYLFMMGRDTTAGPVDETYRLTMEENRIKAVVLLGDTTAGVDGVRGIVQGLDPNGDVLIAADQEGGQIQRLQGPGFDTMPSAAEQAEMSAQELTGGAATWGEQLTAAGVDMNLAPVADVVPEEVGTDNEPVAALERGYGSDPGAVGRHAAAYVKGMQQGGQLTSVKHFPGLGAVQGNTDFSADVVDDRTAQDDPGLESFRAVKDAGVDSVMVATAKYERIDPENLAAFSPVVIEEMIRGDLGFDKVVISDDMGAAAQVADVTPGERAVRFLAAGGDIVINGDPSIQSEMTEGVLARAKDDPEFEKSLDEKVARISALHEGSCGIS</sequence>
<keyword evidence="7" id="KW-0732">Signal</keyword>
<dbReference type="InterPro" id="IPR017853">
    <property type="entry name" value="GH"/>
</dbReference>
<evidence type="ECO:0000256" key="2">
    <source>
        <dbReference type="ARBA" id="ARBA00005336"/>
    </source>
</evidence>
<keyword evidence="10" id="KW-1185">Reference proteome</keyword>
<dbReference type="EMBL" id="VFOR01000002">
    <property type="protein sequence ID" value="TQL58081.1"/>
    <property type="molecule type" value="Genomic_DNA"/>
</dbReference>
<protein>
    <recommendedName>
        <fullName evidence="3">beta-N-acetylhexosaminidase</fullName>
        <ecNumber evidence="3">3.2.1.52</ecNumber>
    </recommendedName>
</protein>
<evidence type="ECO:0000259" key="8">
    <source>
        <dbReference type="Pfam" id="PF00933"/>
    </source>
</evidence>
<dbReference type="InterPro" id="IPR001764">
    <property type="entry name" value="Glyco_hydro_3_N"/>
</dbReference>
<dbReference type="EC" id="3.2.1.52" evidence="3"/>
<dbReference type="SUPFAM" id="SSF51445">
    <property type="entry name" value="(Trans)glycosidases"/>
    <property type="match status" value="1"/>
</dbReference>
<feature type="domain" description="Glycoside hydrolase family 3 N-terminal" evidence="8">
    <location>
        <begin position="126"/>
        <end position="385"/>
    </location>
</feature>
<dbReference type="RefSeq" id="WP_142093909.1">
    <property type="nucleotide sequence ID" value="NZ_BAAAMD010000004.1"/>
</dbReference>
<organism evidence="9 10">
    <name type="scientific">Propioniferax innocua</name>
    <dbReference type="NCBI Taxonomy" id="1753"/>
    <lineage>
        <taxon>Bacteria</taxon>
        <taxon>Bacillati</taxon>
        <taxon>Actinomycetota</taxon>
        <taxon>Actinomycetes</taxon>
        <taxon>Propionibacteriales</taxon>
        <taxon>Propionibacteriaceae</taxon>
        <taxon>Propioniferax</taxon>
    </lineage>
</organism>
<dbReference type="Gene3D" id="3.20.20.300">
    <property type="entry name" value="Glycoside hydrolase, family 3, N-terminal domain"/>
    <property type="match status" value="1"/>
</dbReference>
<reference evidence="9 10" key="1">
    <citation type="submission" date="2019-06" db="EMBL/GenBank/DDBJ databases">
        <title>Sequencing the genomes of 1000 actinobacteria strains.</title>
        <authorList>
            <person name="Klenk H.-P."/>
        </authorList>
    </citation>
    <scope>NUCLEOTIDE SEQUENCE [LARGE SCALE GENOMIC DNA]</scope>
    <source>
        <strain evidence="9 10">DSM 8251</strain>
    </source>
</reference>
<feature type="compositionally biased region" description="Low complexity" evidence="6">
    <location>
        <begin position="24"/>
        <end position="58"/>
    </location>
</feature>
<evidence type="ECO:0000256" key="6">
    <source>
        <dbReference type="SAM" id="MobiDB-lite"/>
    </source>
</evidence>
<evidence type="ECO:0000256" key="5">
    <source>
        <dbReference type="ARBA" id="ARBA00023295"/>
    </source>
</evidence>
<feature type="chain" id="PRO_5038358799" description="beta-N-acetylhexosaminidase" evidence="7">
    <location>
        <begin position="19"/>
        <end position="395"/>
    </location>
</feature>
<evidence type="ECO:0000313" key="10">
    <source>
        <dbReference type="Proteomes" id="UP000316196"/>
    </source>
</evidence>
<comment type="catalytic activity">
    <reaction evidence="1">
        <text>Hydrolysis of terminal non-reducing N-acetyl-D-hexosamine residues in N-acetyl-beta-D-hexosaminides.</text>
        <dbReference type="EC" id="3.2.1.52"/>
    </reaction>
</comment>
<keyword evidence="5" id="KW-0326">Glycosidase</keyword>
<evidence type="ECO:0000256" key="3">
    <source>
        <dbReference type="ARBA" id="ARBA00012663"/>
    </source>
</evidence>
<dbReference type="Proteomes" id="UP000316196">
    <property type="component" value="Unassembled WGS sequence"/>
</dbReference>
<evidence type="ECO:0000256" key="4">
    <source>
        <dbReference type="ARBA" id="ARBA00022801"/>
    </source>
</evidence>
<evidence type="ECO:0000256" key="7">
    <source>
        <dbReference type="SAM" id="SignalP"/>
    </source>
</evidence>
<dbReference type="Pfam" id="PF00933">
    <property type="entry name" value="Glyco_hydro_3"/>
    <property type="match status" value="1"/>
</dbReference>
<feature type="region of interest" description="Disordered" evidence="6">
    <location>
        <begin position="24"/>
        <end position="59"/>
    </location>
</feature>
<name>A0A542ZCR2_9ACTN</name>
<dbReference type="PANTHER" id="PTHR30480">
    <property type="entry name" value="BETA-HEXOSAMINIDASE-RELATED"/>
    <property type="match status" value="1"/>
</dbReference>
<proteinExistence type="inferred from homology"/>
<keyword evidence="4" id="KW-0378">Hydrolase</keyword>
<dbReference type="GO" id="GO:0009254">
    <property type="term" value="P:peptidoglycan turnover"/>
    <property type="evidence" value="ECO:0007669"/>
    <property type="project" value="TreeGrafter"/>
</dbReference>
<dbReference type="GO" id="GO:0004563">
    <property type="term" value="F:beta-N-acetylhexosaminidase activity"/>
    <property type="evidence" value="ECO:0007669"/>
    <property type="project" value="UniProtKB-EC"/>
</dbReference>
<dbReference type="PANTHER" id="PTHR30480:SF13">
    <property type="entry name" value="BETA-HEXOSAMINIDASE"/>
    <property type="match status" value="1"/>
</dbReference>